<gene>
    <name evidence="2" type="ordered locus">TVNIR_1514</name>
</gene>
<reference evidence="2" key="1">
    <citation type="submission" date="2015-12" db="EMBL/GenBank/DDBJ databases">
        <authorList>
            <person name="Tikhonova T.V."/>
            <person name="Pavlov A.R."/>
            <person name="Beletsky A.V."/>
            <person name="Mardanov A.V."/>
            <person name="Sorokin D.Y."/>
            <person name="Ravin N.V."/>
            <person name="Popov V.O."/>
        </authorList>
    </citation>
    <scope>NUCLEOTIDE SEQUENCE</scope>
    <source>
        <strain evidence="2">DSM 14787</strain>
    </source>
</reference>
<accession>L0DXS7</accession>
<dbReference type="EMBL" id="CP003989">
    <property type="protein sequence ID" value="AGA33181.1"/>
    <property type="molecule type" value="Genomic_DNA"/>
</dbReference>
<organism evidence="2 3">
    <name type="scientific">Thioalkalivibrio nitratireducens (strain DSM 14787 / UNIQEM 213 / ALEN2)</name>
    <dbReference type="NCBI Taxonomy" id="1255043"/>
    <lineage>
        <taxon>Bacteria</taxon>
        <taxon>Pseudomonadati</taxon>
        <taxon>Pseudomonadota</taxon>
        <taxon>Gammaproteobacteria</taxon>
        <taxon>Chromatiales</taxon>
        <taxon>Ectothiorhodospiraceae</taxon>
        <taxon>Thioalkalivibrio</taxon>
    </lineage>
</organism>
<feature type="chain" id="PRO_5003941170" description="DUF4168 domain-containing protein" evidence="1">
    <location>
        <begin position="20"/>
        <end position="167"/>
    </location>
</feature>
<dbReference type="HOGENOM" id="CLU_1593812_0_0_6"/>
<evidence type="ECO:0000313" key="3">
    <source>
        <dbReference type="Proteomes" id="UP000010809"/>
    </source>
</evidence>
<name>L0DXS7_THIND</name>
<dbReference type="STRING" id="1255043.TVNIR_1514"/>
<evidence type="ECO:0008006" key="4">
    <source>
        <dbReference type="Google" id="ProtNLM"/>
    </source>
</evidence>
<dbReference type="KEGG" id="tni:TVNIR_1514"/>
<feature type="signal peptide" evidence="1">
    <location>
        <begin position="1"/>
        <end position="19"/>
    </location>
</feature>
<dbReference type="AlphaFoldDB" id="L0DXS7"/>
<protein>
    <recommendedName>
        <fullName evidence="4">DUF4168 domain-containing protein</fullName>
    </recommendedName>
</protein>
<dbReference type="PATRIC" id="fig|1255043.3.peg.1532"/>
<keyword evidence="1" id="KW-0732">Signal</keyword>
<dbReference type="Proteomes" id="UP000010809">
    <property type="component" value="Chromosome"/>
</dbReference>
<sequence>MVVLAATVLALVFSGAALGQQQPGPLEREYMELQQRLAQAQHAAMENNPALQEQAEAMEEMVTQKMREAGYDPGGIMETLLAAQGRLQDEQLTDAQRREIVQSPEVMEAQRELREAQEAVAQDPEVLAAQQAYEEDLLAAMRSEDPEVDRIIERLQQIQQEAQRGGR</sequence>
<evidence type="ECO:0000313" key="2">
    <source>
        <dbReference type="EMBL" id="AGA33181.1"/>
    </source>
</evidence>
<evidence type="ECO:0000256" key="1">
    <source>
        <dbReference type="SAM" id="SignalP"/>
    </source>
</evidence>
<keyword evidence="3" id="KW-1185">Reference proteome</keyword>
<proteinExistence type="predicted"/>